<dbReference type="Proteomes" id="UP000824540">
    <property type="component" value="Unassembled WGS sequence"/>
</dbReference>
<keyword evidence="4" id="KW-1185">Reference proteome</keyword>
<dbReference type="PROSITE" id="PS51022">
    <property type="entry name" value="L27"/>
    <property type="match status" value="1"/>
</dbReference>
<dbReference type="AlphaFoldDB" id="A0A8T2N813"/>
<accession>A0A8T2N813</accession>
<dbReference type="InterPro" id="IPR015145">
    <property type="entry name" value="L27_N"/>
</dbReference>
<organism evidence="3 4">
    <name type="scientific">Albula glossodonta</name>
    <name type="common">roundjaw bonefish</name>
    <dbReference type="NCBI Taxonomy" id="121402"/>
    <lineage>
        <taxon>Eukaryota</taxon>
        <taxon>Metazoa</taxon>
        <taxon>Chordata</taxon>
        <taxon>Craniata</taxon>
        <taxon>Vertebrata</taxon>
        <taxon>Euteleostomi</taxon>
        <taxon>Actinopterygii</taxon>
        <taxon>Neopterygii</taxon>
        <taxon>Teleostei</taxon>
        <taxon>Albuliformes</taxon>
        <taxon>Albulidae</taxon>
        <taxon>Albula</taxon>
    </lineage>
</organism>
<name>A0A8T2N813_9TELE</name>
<evidence type="ECO:0000313" key="3">
    <source>
        <dbReference type="EMBL" id="KAG9336076.1"/>
    </source>
</evidence>
<sequence>MLACRAGLKLCPETVGGYKVPVARYAYRVLILHPPDTAFLWEIPEYLSITLHATTGHLGLVVCLCRMCCPRRQRPSSEEGCHGPGAAEMQRSPLVAHATYSTRTELAPRGGGMTTSHMNGHATEPDGDGAGGPEEPQWQREMPVDCPGDLGARTLPVRRSAQLERIRQQQEDLRRRREEEGRNKQELDLNASMRLKKLSQNPKVGIDNPTFDPIEGPGGIMGQTLGLGGAPTLLELEDLLMSLKQVQHCLSDAQSQEDVALVLQLVQKTDFQKAFSIHNAVAVHMNRPSPPFPLTARAQGLTQEVRQSAGPDTGSKVAIKA</sequence>
<dbReference type="OrthoDB" id="8961685at2759"/>
<evidence type="ECO:0000259" key="2">
    <source>
        <dbReference type="PROSITE" id="PS51022"/>
    </source>
</evidence>
<proteinExistence type="predicted"/>
<dbReference type="InterPro" id="IPR036892">
    <property type="entry name" value="L27_dom_sf"/>
</dbReference>
<evidence type="ECO:0000256" key="1">
    <source>
        <dbReference type="SAM" id="MobiDB-lite"/>
    </source>
</evidence>
<dbReference type="SUPFAM" id="SSF101288">
    <property type="entry name" value="L27 domain"/>
    <property type="match status" value="1"/>
</dbReference>
<evidence type="ECO:0000313" key="4">
    <source>
        <dbReference type="Proteomes" id="UP000824540"/>
    </source>
</evidence>
<protein>
    <recommendedName>
        <fullName evidence="2">L27 domain-containing protein</fullName>
    </recommendedName>
</protein>
<dbReference type="Pfam" id="PF09060">
    <property type="entry name" value="L27_N"/>
    <property type="match status" value="1"/>
</dbReference>
<dbReference type="Gene3D" id="1.20.1440.360">
    <property type="match status" value="1"/>
</dbReference>
<comment type="caution">
    <text evidence="3">The sequence shown here is derived from an EMBL/GenBank/DDBJ whole genome shotgun (WGS) entry which is preliminary data.</text>
</comment>
<feature type="region of interest" description="Disordered" evidence="1">
    <location>
        <begin position="104"/>
        <end position="184"/>
    </location>
</feature>
<gene>
    <name evidence="3" type="ORF">JZ751_002423</name>
</gene>
<feature type="domain" description="L27" evidence="2">
    <location>
        <begin position="232"/>
        <end position="289"/>
    </location>
</feature>
<dbReference type="EMBL" id="JAFBMS010000102">
    <property type="protein sequence ID" value="KAG9336076.1"/>
    <property type="molecule type" value="Genomic_DNA"/>
</dbReference>
<dbReference type="InterPro" id="IPR004172">
    <property type="entry name" value="L27_dom"/>
</dbReference>
<reference evidence="3" key="1">
    <citation type="thesis" date="2021" institute="BYU ScholarsArchive" country="Provo, UT, USA">
        <title>Applications of and Algorithms for Genome Assembly and Genomic Analyses with an Emphasis on Marine Teleosts.</title>
        <authorList>
            <person name="Pickett B.D."/>
        </authorList>
    </citation>
    <scope>NUCLEOTIDE SEQUENCE</scope>
    <source>
        <strain evidence="3">HI-2016</strain>
    </source>
</reference>
<feature type="compositionally biased region" description="Basic and acidic residues" evidence="1">
    <location>
        <begin position="161"/>
        <end position="184"/>
    </location>
</feature>